<organism evidence="2 3">
    <name type="scientific">Thalassospira lucentensis</name>
    <dbReference type="NCBI Taxonomy" id="168935"/>
    <lineage>
        <taxon>Bacteria</taxon>
        <taxon>Pseudomonadati</taxon>
        <taxon>Pseudomonadota</taxon>
        <taxon>Alphaproteobacteria</taxon>
        <taxon>Rhodospirillales</taxon>
        <taxon>Thalassospiraceae</taxon>
        <taxon>Thalassospira</taxon>
    </lineage>
</organism>
<dbReference type="EMBL" id="LPVY01000005">
    <property type="protein sequence ID" value="KZB66944.1"/>
    <property type="molecule type" value="Genomic_DNA"/>
</dbReference>
<dbReference type="Proteomes" id="UP000076335">
    <property type="component" value="Unassembled WGS sequence"/>
</dbReference>
<dbReference type="PROSITE" id="PS51257">
    <property type="entry name" value="PROKAR_LIPOPROTEIN"/>
    <property type="match status" value="1"/>
</dbReference>
<evidence type="ECO:0008006" key="4">
    <source>
        <dbReference type="Google" id="ProtNLM"/>
    </source>
</evidence>
<keyword evidence="1" id="KW-1133">Transmembrane helix</keyword>
<feature type="transmembrane region" description="Helical" evidence="1">
    <location>
        <begin position="45"/>
        <end position="69"/>
    </location>
</feature>
<name>A0A154L8Q7_9PROT</name>
<reference evidence="2 3" key="1">
    <citation type="submission" date="2015-12" db="EMBL/GenBank/DDBJ databases">
        <title>Genome sequence of Thalassospira lucentensis MCCC 1A02072.</title>
        <authorList>
            <person name="Lu L."/>
            <person name="Lai Q."/>
            <person name="Shao Z."/>
            <person name="Qian P."/>
        </authorList>
    </citation>
    <scope>NUCLEOTIDE SEQUENCE [LARGE SCALE GENOMIC DNA]</scope>
    <source>
        <strain evidence="2 3">MCCC 1A02072</strain>
    </source>
</reference>
<proteinExistence type="predicted"/>
<keyword evidence="1" id="KW-0472">Membrane</keyword>
<evidence type="ECO:0000313" key="2">
    <source>
        <dbReference type="EMBL" id="KZB66944.1"/>
    </source>
</evidence>
<keyword evidence="1" id="KW-0812">Transmembrane</keyword>
<gene>
    <name evidence="2" type="ORF">AUP42_15585</name>
</gene>
<dbReference type="AlphaFoldDB" id="A0A154L8Q7"/>
<comment type="caution">
    <text evidence="2">The sequence shown here is derived from an EMBL/GenBank/DDBJ whole genome shotgun (WGS) entry which is preliminary data.</text>
</comment>
<accession>A0A154L8Q7</accession>
<evidence type="ECO:0000313" key="3">
    <source>
        <dbReference type="Proteomes" id="UP000076335"/>
    </source>
</evidence>
<evidence type="ECO:0000256" key="1">
    <source>
        <dbReference type="SAM" id="Phobius"/>
    </source>
</evidence>
<protein>
    <recommendedName>
        <fullName evidence="4">Glycine zipper domain-containing protein</fullName>
    </recommendedName>
</protein>
<sequence length="77" mass="7498">MRHTAIILAVASTLGLSACSGLGDRDQKMLSGAAIGAGVGVVGTAVTGGCISCGAVIGGLVGTGAGYILHENEERRK</sequence>